<dbReference type="Gene3D" id="1.10.357.10">
    <property type="entry name" value="Tetracycline Repressor, domain 2"/>
    <property type="match status" value="1"/>
</dbReference>
<sequence>MTTKQTAPGRQGTRHGTATRSAGKRTAARLVQAARELLTTEPLEHFSMRAVADRAGVGLANLQYYFPRREDLARALYLDVGDRYAAAYGDCLKTAPKDPVERFRTILRWNLHDITTKSTRQFFIQLWTLLGSIDGFDGKYLRELYAIDIAQLSEHLGAIHPAADGEDIYRRATVIAAMIEGLLLLVSDVEHDADRKQALLDEAMSAALAIALSETRPVPDDCV</sequence>
<dbReference type="GO" id="GO:0000976">
    <property type="term" value="F:transcription cis-regulatory region binding"/>
    <property type="evidence" value="ECO:0007669"/>
    <property type="project" value="TreeGrafter"/>
</dbReference>
<dbReference type="InterPro" id="IPR009057">
    <property type="entry name" value="Homeodomain-like_sf"/>
</dbReference>
<feature type="DNA-binding region" description="H-T-H motif" evidence="2">
    <location>
        <begin position="47"/>
        <end position="66"/>
    </location>
</feature>
<protein>
    <submittedName>
        <fullName evidence="5">TetR/AcrR family transcriptional regulator</fullName>
    </submittedName>
</protein>
<dbReference type="InterPro" id="IPR001647">
    <property type="entry name" value="HTH_TetR"/>
</dbReference>
<proteinExistence type="predicted"/>
<evidence type="ECO:0000256" key="1">
    <source>
        <dbReference type="ARBA" id="ARBA00023125"/>
    </source>
</evidence>
<keyword evidence="6" id="KW-1185">Reference proteome</keyword>
<keyword evidence="1 2" id="KW-0238">DNA-binding</keyword>
<dbReference type="PROSITE" id="PS50977">
    <property type="entry name" value="HTH_TETR_2"/>
    <property type="match status" value="1"/>
</dbReference>
<organism evidence="5 6">
    <name type="scientific">Kineobactrum salinum</name>
    <dbReference type="NCBI Taxonomy" id="2708301"/>
    <lineage>
        <taxon>Bacteria</taxon>
        <taxon>Pseudomonadati</taxon>
        <taxon>Pseudomonadota</taxon>
        <taxon>Gammaproteobacteria</taxon>
        <taxon>Cellvibrionales</taxon>
        <taxon>Halieaceae</taxon>
        <taxon>Kineobactrum</taxon>
    </lineage>
</organism>
<dbReference type="PANTHER" id="PTHR30055:SF219">
    <property type="entry name" value="TRANSCRIPTIONAL REGULATORY PROTEIN"/>
    <property type="match status" value="1"/>
</dbReference>
<dbReference type="Proteomes" id="UP000477680">
    <property type="component" value="Chromosome"/>
</dbReference>
<dbReference type="RefSeq" id="WP_163493826.1">
    <property type="nucleotide sequence ID" value="NZ_CP048711.1"/>
</dbReference>
<accession>A0A6C0TXS4</accession>
<evidence type="ECO:0000256" key="2">
    <source>
        <dbReference type="PROSITE-ProRule" id="PRU00335"/>
    </source>
</evidence>
<reference evidence="5 6" key="1">
    <citation type="submission" date="2020-02" db="EMBL/GenBank/DDBJ databases">
        <title>Genome sequencing for Kineobactrum sp. M2.</title>
        <authorList>
            <person name="Park S.-J."/>
        </authorList>
    </citation>
    <scope>NUCLEOTIDE SEQUENCE [LARGE SCALE GENOMIC DNA]</scope>
    <source>
        <strain evidence="5 6">M2</strain>
    </source>
</reference>
<feature type="compositionally biased region" description="Polar residues" evidence="3">
    <location>
        <begin position="1"/>
        <end position="20"/>
    </location>
</feature>
<feature type="region of interest" description="Disordered" evidence="3">
    <location>
        <begin position="1"/>
        <end position="25"/>
    </location>
</feature>
<dbReference type="Pfam" id="PF00440">
    <property type="entry name" value="TetR_N"/>
    <property type="match status" value="1"/>
</dbReference>
<evidence type="ECO:0000259" key="4">
    <source>
        <dbReference type="PROSITE" id="PS50977"/>
    </source>
</evidence>
<dbReference type="EMBL" id="CP048711">
    <property type="protein sequence ID" value="QIB64576.1"/>
    <property type="molecule type" value="Genomic_DNA"/>
</dbReference>
<dbReference type="GO" id="GO:0003700">
    <property type="term" value="F:DNA-binding transcription factor activity"/>
    <property type="evidence" value="ECO:0007669"/>
    <property type="project" value="TreeGrafter"/>
</dbReference>
<evidence type="ECO:0000256" key="3">
    <source>
        <dbReference type="SAM" id="MobiDB-lite"/>
    </source>
</evidence>
<dbReference type="InterPro" id="IPR050109">
    <property type="entry name" value="HTH-type_TetR-like_transc_reg"/>
</dbReference>
<dbReference type="PANTHER" id="PTHR30055">
    <property type="entry name" value="HTH-TYPE TRANSCRIPTIONAL REGULATOR RUTR"/>
    <property type="match status" value="1"/>
</dbReference>
<dbReference type="KEGG" id="kim:G3T16_03340"/>
<name>A0A6C0TXS4_9GAMM</name>
<evidence type="ECO:0000313" key="6">
    <source>
        <dbReference type="Proteomes" id="UP000477680"/>
    </source>
</evidence>
<gene>
    <name evidence="5" type="ORF">G3T16_03340</name>
</gene>
<dbReference type="AlphaFoldDB" id="A0A6C0TXS4"/>
<dbReference type="SUPFAM" id="SSF46689">
    <property type="entry name" value="Homeodomain-like"/>
    <property type="match status" value="1"/>
</dbReference>
<evidence type="ECO:0000313" key="5">
    <source>
        <dbReference type="EMBL" id="QIB64576.1"/>
    </source>
</evidence>
<feature type="domain" description="HTH tetR-type" evidence="4">
    <location>
        <begin position="24"/>
        <end position="84"/>
    </location>
</feature>